<proteinExistence type="predicted"/>
<reference evidence="2 3" key="1">
    <citation type="submission" date="2020-08" db="EMBL/GenBank/DDBJ databases">
        <title>Genomic Encyclopedia of Type Strains, Phase IV (KMG-IV): sequencing the most valuable type-strain genomes for metagenomic binning, comparative biology and taxonomic classification.</title>
        <authorList>
            <person name="Goeker M."/>
        </authorList>
    </citation>
    <scope>NUCLEOTIDE SEQUENCE [LARGE SCALE GENOMIC DNA]</scope>
    <source>
        <strain evidence="2 3">DSM 105481</strain>
    </source>
</reference>
<dbReference type="RefSeq" id="WP_028390291.1">
    <property type="nucleotide sequence ID" value="NZ_JACJHX010000012.1"/>
</dbReference>
<comment type="caution">
    <text evidence="2">The sequence shown here is derived from an EMBL/GenBank/DDBJ whole genome shotgun (WGS) entry which is preliminary data.</text>
</comment>
<sequence>MKWIYLLMALAGGLAVGIQAVVNGGLGKKVGTIEASFISFSVGTAALFFVVLFLGKGNLLAISEVPKGQLVGGLLGAFYVVIMVLTVPKLGVSSALFAVIAGQIIMGAIIDHFGLFGGERFALDGKKAVAIVLMLGSIYLFNHK</sequence>
<dbReference type="PANTHER" id="PTHR34821">
    <property type="entry name" value="INNER MEMBRANE PROTEIN YDCZ"/>
    <property type="match status" value="1"/>
</dbReference>
<dbReference type="Proteomes" id="UP000626697">
    <property type="component" value="Unassembled WGS sequence"/>
</dbReference>
<gene>
    <name evidence="2" type="ORF">HNP81_003530</name>
</gene>
<keyword evidence="3" id="KW-1185">Reference proteome</keyword>
<feature type="transmembrane region" description="Helical" evidence="1">
    <location>
        <begin position="67"/>
        <end position="88"/>
    </location>
</feature>
<feature type="transmembrane region" description="Helical" evidence="1">
    <location>
        <begin position="128"/>
        <end position="143"/>
    </location>
</feature>
<dbReference type="Pfam" id="PF04657">
    <property type="entry name" value="DMT_YdcZ"/>
    <property type="match status" value="1"/>
</dbReference>
<keyword evidence="1" id="KW-1133">Transmembrane helix</keyword>
<organism evidence="2 3">
    <name type="scientific">Peribacillus huizhouensis</name>
    <dbReference type="NCBI Taxonomy" id="1501239"/>
    <lineage>
        <taxon>Bacteria</taxon>
        <taxon>Bacillati</taxon>
        <taxon>Bacillota</taxon>
        <taxon>Bacilli</taxon>
        <taxon>Bacillales</taxon>
        <taxon>Bacillaceae</taxon>
        <taxon>Peribacillus</taxon>
    </lineage>
</organism>
<evidence type="ECO:0000313" key="2">
    <source>
        <dbReference type="EMBL" id="MBA9028210.1"/>
    </source>
</evidence>
<feature type="transmembrane region" description="Helical" evidence="1">
    <location>
        <begin position="94"/>
        <end position="116"/>
    </location>
</feature>
<evidence type="ECO:0000256" key="1">
    <source>
        <dbReference type="SAM" id="Phobius"/>
    </source>
</evidence>
<dbReference type="EMBL" id="JACJHX010000012">
    <property type="protein sequence ID" value="MBA9028210.1"/>
    <property type="molecule type" value="Genomic_DNA"/>
</dbReference>
<dbReference type="PANTHER" id="PTHR34821:SF2">
    <property type="entry name" value="INNER MEMBRANE PROTEIN YDCZ"/>
    <property type="match status" value="1"/>
</dbReference>
<feature type="transmembrane region" description="Helical" evidence="1">
    <location>
        <begin position="36"/>
        <end position="55"/>
    </location>
</feature>
<accession>A0ABR6CT68</accession>
<protein>
    <submittedName>
        <fullName evidence="2">Transporter family-2 protein</fullName>
    </submittedName>
</protein>
<dbReference type="InterPro" id="IPR006750">
    <property type="entry name" value="YdcZ"/>
</dbReference>
<evidence type="ECO:0000313" key="3">
    <source>
        <dbReference type="Proteomes" id="UP000626697"/>
    </source>
</evidence>
<keyword evidence="1" id="KW-0472">Membrane</keyword>
<keyword evidence="1" id="KW-0812">Transmembrane</keyword>
<name>A0ABR6CT68_9BACI</name>